<dbReference type="GO" id="GO:0004177">
    <property type="term" value="F:aminopeptidase activity"/>
    <property type="evidence" value="ECO:0007669"/>
    <property type="project" value="UniProtKB-KW"/>
</dbReference>
<dbReference type="Proteomes" id="UP001163831">
    <property type="component" value="Chromosome"/>
</dbReference>
<proteinExistence type="inferred from homology"/>
<dbReference type="RefSeq" id="WP_319807389.1">
    <property type="nucleotide sequence ID" value="NZ_CP107052.1"/>
</dbReference>
<dbReference type="Pfam" id="PF16188">
    <property type="entry name" value="Peptidase_M24_C"/>
    <property type="match status" value="1"/>
</dbReference>
<comment type="similarity">
    <text evidence="1">Belongs to the peptidase M24B family.</text>
</comment>
<dbReference type="InterPro" id="IPR036005">
    <property type="entry name" value="Creatinase/aminopeptidase-like"/>
</dbReference>
<evidence type="ECO:0000313" key="7">
    <source>
        <dbReference type="EMBL" id="UYH51794.1"/>
    </source>
</evidence>
<dbReference type="EMBL" id="CP107052">
    <property type="protein sequence ID" value="UYH51794.1"/>
    <property type="molecule type" value="Genomic_DNA"/>
</dbReference>
<dbReference type="SUPFAM" id="SSF53092">
    <property type="entry name" value="Creatinase/prolidase N-terminal domain"/>
    <property type="match status" value="2"/>
</dbReference>
<dbReference type="Pfam" id="PF16189">
    <property type="entry name" value="Creatinase_N_2"/>
    <property type="match status" value="1"/>
</dbReference>
<dbReference type="PANTHER" id="PTHR43763:SF6">
    <property type="entry name" value="XAA-PRO AMINOPEPTIDASE 1"/>
    <property type="match status" value="1"/>
</dbReference>
<evidence type="ECO:0000256" key="2">
    <source>
        <dbReference type="ARBA" id="ARBA00022723"/>
    </source>
</evidence>
<keyword evidence="2" id="KW-0479">Metal-binding</keyword>
<dbReference type="Gene3D" id="3.90.230.10">
    <property type="entry name" value="Creatinase/methionine aminopeptidase superfamily"/>
    <property type="match status" value="1"/>
</dbReference>
<feature type="domain" description="Peptidase M24" evidence="4">
    <location>
        <begin position="308"/>
        <end position="520"/>
    </location>
</feature>
<organism evidence="7 8">
    <name type="scientific">Candidatus Kirkpatrickella diaphorinae</name>
    <dbReference type="NCBI Taxonomy" id="2984322"/>
    <lineage>
        <taxon>Bacteria</taxon>
        <taxon>Pseudomonadati</taxon>
        <taxon>Pseudomonadota</taxon>
        <taxon>Alphaproteobacteria</taxon>
        <taxon>Acetobacterales</taxon>
        <taxon>Acetobacteraceae</taxon>
        <taxon>Candidatus Kirkpatrickella</taxon>
    </lineage>
</organism>
<dbReference type="InterPro" id="IPR000587">
    <property type="entry name" value="Creatinase_N"/>
</dbReference>
<dbReference type="InterPro" id="IPR029149">
    <property type="entry name" value="Creatin/AminoP/Spt16_N"/>
</dbReference>
<sequence>MTLSASRDSIRHIRAQLSAEGLDGMILPRGDEFLGEYVAPYAERLAWLTGFTGSAGLAILLQEEGAVFSDGRYTEQLRTQLDPSIWSAQSLVAGGPQKWVAARRKPLKLGYDPRLTSETIFENFDTLSSVTLVPLAQNPIDAAWVIQPEKPDGRVQLLDLQFSGQDSLQKRTHIGQILAERGHDAALITDPTCLAWLLNMRGNDVPYTPVVLGFGLITPDGAVTAFIDKARLPENAAAHFGPGVTFAAPETLPASLENLRGKTVRLDPESASVWFRQHLDAIGAKPVHDADPCHLLKAHKNDVELDGARRIQKIDSAALCKFLHFVTESGVGCREAALADHLFRFRSEAPEFREESFPAISAAGPNAALPHYRAIEGQDRELTANQIYLIDSGGQYEAGTTDVTRTIWIGPDAPDDALCDAFTRVLKGHIAIARAVFPVGTPGYRLDPLARYALWQAGLDYDHGTGHGVGSYLSVHEGPQNIGAAPRPTPLMPGMIVSNEPGYYEPGHYGIRSENLLIVKNAPRTGPREFLAFETLNYAPFDRKMIRPALLSAEEIDWINVYHAKTREEISPLLEGDARAWLMEACAPLNC</sequence>
<evidence type="ECO:0000259" key="4">
    <source>
        <dbReference type="Pfam" id="PF00557"/>
    </source>
</evidence>
<evidence type="ECO:0000259" key="6">
    <source>
        <dbReference type="Pfam" id="PF16188"/>
    </source>
</evidence>
<dbReference type="InterPro" id="IPR050422">
    <property type="entry name" value="X-Pro_aminopeptidase_P"/>
</dbReference>
<dbReference type="InterPro" id="IPR032416">
    <property type="entry name" value="Peptidase_M24_C"/>
</dbReference>
<keyword evidence="7" id="KW-0645">Protease</keyword>
<dbReference type="Pfam" id="PF01321">
    <property type="entry name" value="Creatinase_N"/>
    <property type="match status" value="1"/>
</dbReference>
<evidence type="ECO:0000259" key="5">
    <source>
        <dbReference type="Pfam" id="PF01321"/>
    </source>
</evidence>
<reference evidence="7" key="1">
    <citation type="submission" date="2022-10" db="EMBL/GenBank/DDBJ databases">
        <title>Candidatus Kirkpatrella diaphorinas gen. nov., sp. nov., an uncultured endosymbiont identified in a population of Diaphorina citri from Hawaii.</title>
        <authorList>
            <person name="Henry E.M."/>
            <person name="Carlson C.R."/>
            <person name="Kuo Y.-W."/>
        </authorList>
    </citation>
    <scope>NUCLEOTIDE SEQUENCE</scope>
    <source>
        <strain evidence="7">CADCRV1</strain>
    </source>
</reference>
<dbReference type="Gene3D" id="3.40.350.10">
    <property type="entry name" value="Creatinase/prolidase N-terminal domain"/>
    <property type="match status" value="2"/>
</dbReference>
<dbReference type="InterPro" id="IPR000994">
    <property type="entry name" value="Pept_M24"/>
</dbReference>
<keyword evidence="7" id="KW-0031">Aminopeptidase</keyword>
<keyword evidence="3" id="KW-0378">Hydrolase</keyword>
<protein>
    <submittedName>
        <fullName evidence="7">Aminopeptidase P family protein</fullName>
    </submittedName>
</protein>
<feature type="domain" description="Creatinase N-terminal" evidence="5">
    <location>
        <begin position="11"/>
        <end position="136"/>
    </location>
</feature>
<dbReference type="SUPFAM" id="SSF55920">
    <property type="entry name" value="Creatinase/aminopeptidase"/>
    <property type="match status" value="1"/>
</dbReference>
<keyword evidence="8" id="KW-1185">Reference proteome</keyword>
<dbReference type="Pfam" id="PF00557">
    <property type="entry name" value="Peptidase_M24"/>
    <property type="match status" value="1"/>
</dbReference>
<dbReference type="PANTHER" id="PTHR43763">
    <property type="entry name" value="XAA-PRO AMINOPEPTIDASE 1"/>
    <property type="match status" value="1"/>
</dbReference>
<evidence type="ECO:0000256" key="3">
    <source>
        <dbReference type="ARBA" id="ARBA00022801"/>
    </source>
</evidence>
<gene>
    <name evidence="7" type="ORF">N5W20_02725</name>
</gene>
<evidence type="ECO:0000313" key="8">
    <source>
        <dbReference type="Proteomes" id="UP001163831"/>
    </source>
</evidence>
<name>A0ABY6GKK5_9PROT</name>
<evidence type="ECO:0000256" key="1">
    <source>
        <dbReference type="ARBA" id="ARBA00008766"/>
    </source>
</evidence>
<dbReference type="CDD" id="cd01085">
    <property type="entry name" value="APP"/>
    <property type="match status" value="1"/>
</dbReference>
<accession>A0ABY6GKK5</accession>
<dbReference type="InterPro" id="IPR033740">
    <property type="entry name" value="Pept_M24B"/>
</dbReference>
<feature type="domain" description="Peptidase M24 C-terminal" evidence="6">
    <location>
        <begin position="529"/>
        <end position="589"/>
    </location>
</feature>